<dbReference type="Gene3D" id="2.30.29.30">
    <property type="entry name" value="Pleckstrin-homology domain (PH domain)/Phosphotyrosine-binding domain (PTB)"/>
    <property type="match status" value="1"/>
</dbReference>
<dbReference type="InterPro" id="IPR051133">
    <property type="entry name" value="Adapter_Engulfment-Domain"/>
</dbReference>
<dbReference type="PANTHER" id="PTHR11232:SF2">
    <property type="entry name" value="FI05246P"/>
    <property type="match status" value="1"/>
</dbReference>
<keyword evidence="3" id="KW-1185">Reference proteome</keyword>
<dbReference type="InterPro" id="IPR006020">
    <property type="entry name" value="PTB/PI_dom"/>
</dbReference>
<evidence type="ECO:0000313" key="3">
    <source>
        <dbReference type="Proteomes" id="UP000887561"/>
    </source>
</evidence>
<sequence length="825" mass="94190">MVIYLGNVLTAGLGKGEASIERPLSVIWRMWNATKQTNNKQHKENKINSQPIRMSLCVTHSGIKTETKQLGLTEYWAHRITFCSAPQQYPLNFGIRTKVRSYFAYRLTLGVELYPPFRVFCWIYKHEGKRMKPELRCHAVLCKRPTEPERLEKLLNQYLQAALQEYKREKLATERARKNSLLLLLSKNNISCPRRKQLLLTGSLNFRPQIKRSNSEPRLVAIDEEEEQSEERNTTPTKNAVLNKENVSVDVLPERNVEEVVNNSDHSELEATQVLSLDHEDNEIYYSSSDAEDSLNLEYHYRNTPLLSGDSSSQHSVHSSSASSSINSCSSCSDDGRQGRGSHLTNLNIKMLLRILIFIFCFELASCGHGSAGQGNYGYWDANGYWVEGGVPSGQGYPNIEDGSTAWNQDGSNASYNFEGVAQQFDNLHLYGYDPSNVKAGGYGHHIPIQTYGHARTGGGRNKHTGGASSSSSRGKKIRKNDSPQEGLGYEGGQEGENVEGGEHMPLSIDPTEPKQYKVEIYLKRFDGGTVLLLEPWEGRDEYSTINIEKVLLTLGIANVEYYQPENIENRKKDKELYGKVKFLERSRELKANAHRVITTKALADRIADFYNNSGRVSNWMVHGKVYENEIFEPLLDGHIMVVLHDLEDGIEKFRIHFTMNRINLFDTVNRKNYFVIPHNGELVIMPEENVWNKGDPIRGSRWRDAIFYPQHGGMAVYTRPLTLYQLLNLAYYKVNPFGNKPTPFKCGHFGYEFIMAIAADKFKEDLLRYQNWPENFRFIDDQIKERYGSTAFDHSSEKLAKLARFNDYDNDKYTQAIPIIPPNH</sequence>
<dbReference type="InterPro" id="IPR011993">
    <property type="entry name" value="PH-like_dom_sf"/>
</dbReference>
<evidence type="ECO:0000256" key="1">
    <source>
        <dbReference type="SAM" id="MobiDB-lite"/>
    </source>
</evidence>
<evidence type="ECO:0000259" key="2">
    <source>
        <dbReference type="SMART" id="SM00462"/>
    </source>
</evidence>
<evidence type="ECO:0000313" key="4">
    <source>
        <dbReference type="WBParaSite" id="scaffold190_cov239.g449"/>
    </source>
</evidence>
<accession>A0A915LXK5</accession>
<organism evidence="3 4">
    <name type="scientific">Meloidogyne javanica</name>
    <name type="common">Root-knot nematode worm</name>
    <dbReference type="NCBI Taxonomy" id="6303"/>
    <lineage>
        <taxon>Eukaryota</taxon>
        <taxon>Metazoa</taxon>
        <taxon>Ecdysozoa</taxon>
        <taxon>Nematoda</taxon>
        <taxon>Chromadorea</taxon>
        <taxon>Rhabditida</taxon>
        <taxon>Tylenchina</taxon>
        <taxon>Tylenchomorpha</taxon>
        <taxon>Tylenchoidea</taxon>
        <taxon>Meloidogynidae</taxon>
        <taxon>Meloidogyninae</taxon>
        <taxon>Meloidogyne</taxon>
        <taxon>Meloidogyne incognita group</taxon>
    </lineage>
</organism>
<feature type="domain" description="PID" evidence="2">
    <location>
        <begin position="2"/>
        <end position="172"/>
    </location>
</feature>
<dbReference type="SUPFAM" id="SSF50729">
    <property type="entry name" value="PH domain-like"/>
    <property type="match status" value="1"/>
</dbReference>
<feature type="region of interest" description="Disordered" evidence="1">
    <location>
        <begin position="451"/>
        <end position="511"/>
    </location>
</feature>
<feature type="region of interest" description="Disordered" evidence="1">
    <location>
        <begin position="308"/>
        <end position="332"/>
    </location>
</feature>
<dbReference type="SMART" id="SM00462">
    <property type="entry name" value="PTB"/>
    <property type="match status" value="1"/>
</dbReference>
<dbReference type="Proteomes" id="UP000887561">
    <property type="component" value="Unplaced"/>
</dbReference>
<name>A0A915LXK5_MELJA</name>
<dbReference type="WBParaSite" id="scaffold190_cov239.g449">
    <property type="protein sequence ID" value="scaffold190_cov239.g449"/>
    <property type="gene ID" value="scaffold190_cov239.g449"/>
</dbReference>
<reference evidence="4" key="1">
    <citation type="submission" date="2022-11" db="UniProtKB">
        <authorList>
            <consortium name="WormBaseParasite"/>
        </authorList>
    </citation>
    <scope>IDENTIFICATION</scope>
</reference>
<dbReference type="Pfam" id="PF14719">
    <property type="entry name" value="PID_2"/>
    <property type="match status" value="2"/>
</dbReference>
<dbReference type="AlphaFoldDB" id="A0A915LXK5"/>
<protein>
    <submittedName>
        <fullName evidence="4">PID domain-containing protein</fullName>
    </submittedName>
</protein>
<dbReference type="PANTHER" id="PTHR11232">
    <property type="entry name" value="PHOSPHOTYROSINE INTERACTION DOMAIN-CONTAINING FAMILY MEMBER"/>
    <property type="match status" value="1"/>
</dbReference>
<proteinExistence type="predicted"/>
<feature type="region of interest" description="Disordered" evidence="1">
    <location>
        <begin position="223"/>
        <end position="249"/>
    </location>
</feature>